<evidence type="ECO:0000256" key="6">
    <source>
        <dbReference type="ARBA" id="ARBA00023157"/>
    </source>
</evidence>
<dbReference type="Pfam" id="PF00001">
    <property type="entry name" value="7tm_1"/>
    <property type="match status" value="1"/>
</dbReference>
<dbReference type="PRINTS" id="PR00237">
    <property type="entry name" value="GPCRRHODOPSN"/>
</dbReference>
<organism evidence="12 13">
    <name type="scientific">Umbra pygmaea</name>
    <name type="common">Eastern mudminnow</name>
    <dbReference type="NCBI Taxonomy" id="75934"/>
    <lineage>
        <taxon>Eukaryota</taxon>
        <taxon>Metazoa</taxon>
        <taxon>Chordata</taxon>
        <taxon>Craniata</taxon>
        <taxon>Vertebrata</taxon>
        <taxon>Euteleostomi</taxon>
        <taxon>Actinopterygii</taxon>
        <taxon>Neopterygii</taxon>
        <taxon>Teleostei</taxon>
        <taxon>Protacanthopterygii</taxon>
        <taxon>Esociformes</taxon>
        <taxon>Umbridae</taxon>
        <taxon>Umbra</taxon>
    </lineage>
</organism>
<dbReference type="PRINTS" id="PR00241">
    <property type="entry name" value="ANGIOTENSINR"/>
</dbReference>
<keyword evidence="9" id="KW-0807">Transducer</keyword>
<reference evidence="12 13" key="1">
    <citation type="submission" date="2024-06" db="EMBL/GenBank/DDBJ databases">
        <authorList>
            <person name="Pan Q."/>
            <person name="Wen M."/>
            <person name="Jouanno E."/>
            <person name="Zahm M."/>
            <person name="Klopp C."/>
            <person name="Cabau C."/>
            <person name="Louis A."/>
            <person name="Berthelot C."/>
            <person name="Parey E."/>
            <person name="Roest Crollius H."/>
            <person name="Montfort J."/>
            <person name="Robinson-Rechavi M."/>
            <person name="Bouchez O."/>
            <person name="Lampietro C."/>
            <person name="Lopez Roques C."/>
            <person name="Donnadieu C."/>
            <person name="Postlethwait J."/>
            <person name="Bobe J."/>
            <person name="Verreycken H."/>
            <person name="Guiguen Y."/>
        </authorList>
    </citation>
    <scope>NUCLEOTIDE SEQUENCE [LARGE SCALE GENOMIC DNA]</scope>
    <source>
        <strain evidence="12">Up_M1</strain>
        <tissue evidence="12">Testis</tissue>
    </source>
</reference>
<keyword evidence="3 10" id="KW-1133">Transmembrane helix</keyword>
<evidence type="ECO:0000256" key="7">
    <source>
        <dbReference type="ARBA" id="ARBA00023170"/>
    </source>
</evidence>
<dbReference type="PANTHER" id="PTHR10489">
    <property type="entry name" value="CELL ADHESION MOLECULE"/>
    <property type="match status" value="1"/>
</dbReference>
<evidence type="ECO:0000313" key="13">
    <source>
        <dbReference type="Proteomes" id="UP001557470"/>
    </source>
</evidence>
<sequence>MAPNDSWGPLGNDYEEYYDGGLVWLCDDVGGLEHVSAAFFLLIFVLSVSGNGLVLIVLCSYEDLYRVTNVFIIHLLASDLLFTLTLPFWAVYNLSHWMFGDLGCKLLTWAYFTGVYTSLMLLTCMTVYRFVTVVIYRNTTLPQRRLIYAWAACIASWVTGCAASIRDGISSIAQEVGNGTGISTCEALLVTTEEKSLGYYLQVSLLFLLPLIIIILCYSAILRTILVSAIRIRYCTVLILFCIVVSFFICWAPYNLIIFLEAILELDCKDRQTFYVAYSVCRIVAYGHCCVNPALYMMQQSWRRHFCSLLHCWAGERGQRGTRGGRSMSTITRHPSVNAEVNV</sequence>
<dbReference type="InterPro" id="IPR000248">
    <property type="entry name" value="ATII_rcpt"/>
</dbReference>
<keyword evidence="8" id="KW-0325">Glycoprotein</keyword>
<feature type="transmembrane region" description="Helical" evidence="10">
    <location>
        <begin position="199"/>
        <end position="222"/>
    </location>
</feature>
<evidence type="ECO:0000256" key="10">
    <source>
        <dbReference type="SAM" id="Phobius"/>
    </source>
</evidence>
<dbReference type="EMBL" id="JAGEUA010000009">
    <property type="protein sequence ID" value="KAL0967048.1"/>
    <property type="molecule type" value="Genomic_DNA"/>
</dbReference>
<feature type="transmembrane region" description="Helical" evidence="10">
    <location>
        <begin position="37"/>
        <end position="58"/>
    </location>
</feature>
<keyword evidence="13" id="KW-1185">Reference proteome</keyword>
<feature type="transmembrane region" description="Helical" evidence="10">
    <location>
        <begin position="274"/>
        <end position="296"/>
    </location>
</feature>
<dbReference type="InterPro" id="IPR000276">
    <property type="entry name" value="GPCR_Rhodpsn"/>
</dbReference>
<dbReference type="PANTHER" id="PTHR10489:SF730">
    <property type="entry name" value="CHEMOKINE XC RECEPTOR 1"/>
    <property type="match status" value="1"/>
</dbReference>
<evidence type="ECO:0000259" key="11">
    <source>
        <dbReference type="PROSITE" id="PS50262"/>
    </source>
</evidence>
<evidence type="ECO:0000256" key="9">
    <source>
        <dbReference type="ARBA" id="ARBA00023224"/>
    </source>
</evidence>
<accession>A0ABD0WWN3</accession>
<feature type="domain" description="G-protein coupled receptors family 1 profile" evidence="11">
    <location>
        <begin position="50"/>
        <end position="296"/>
    </location>
</feature>
<evidence type="ECO:0000256" key="3">
    <source>
        <dbReference type="ARBA" id="ARBA00022989"/>
    </source>
</evidence>
<keyword evidence="5 10" id="KW-0472">Membrane</keyword>
<dbReference type="InterPro" id="IPR017452">
    <property type="entry name" value="GPCR_Rhodpsn_7TM"/>
</dbReference>
<dbReference type="GO" id="GO:0016020">
    <property type="term" value="C:membrane"/>
    <property type="evidence" value="ECO:0007669"/>
    <property type="project" value="UniProtKB-SubCell"/>
</dbReference>
<evidence type="ECO:0000256" key="2">
    <source>
        <dbReference type="ARBA" id="ARBA00022692"/>
    </source>
</evidence>
<dbReference type="Proteomes" id="UP001557470">
    <property type="component" value="Unassembled WGS sequence"/>
</dbReference>
<dbReference type="InterPro" id="IPR050119">
    <property type="entry name" value="CCR1-9-like"/>
</dbReference>
<evidence type="ECO:0000256" key="8">
    <source>
        <dbReference type="ARBA" id="ARBA00023180"/>
    </source>
</evidence>
<evidence type="ECO:0000256" key="4">
    <source>
        <dbReference type="ARBA" id="ARBA00023040"/>
    </source>
</evidence>
<evidence type="ECO:0000313" key="12">
    <source>
        <dbReference type="EMBL" id="KAL0967048.1"/>
    </source>
</evidence>
<keyword evidence="2 10" id="KW-0812">Transmembrane</keyword>
<feature type="transmembrane region" description="Helical" evidence="10">
    <location>
        <begin position="70"/>
        <end position="89"/>
    </location>
</feature>
<comment type="subcellular location">
    <subcellularLocation>
        <location evidence="1">Membrane</location>
        <topology evidence="1">Multi-pass membrane protein</topology>
    </subcellularLocation>
</comment>
<keyword evidence="4" id="KW-0297">G-protein coupled receptor</keyword>
<dbReference type="GO" id="GO:0004930">
    <property type="term" value="F:G protein-coupled receptor activity"/>
    <property type="evidence" value="ECO:0007669"/>
    <property type="project" value="UniProtKB-KW"/>
</dbReference>
<feature type="transmembrane region" description="Helical" evidence="10">
    <location>
        <begin position="109"/>
        <end position="135"/>
    </location>
</feature>
<dbReference type="SUPFAM" id="SSF81321">
    <property type="entry name" value="Family A G protein-coupled receptor-like"/>
    <property type="match status" value="1"/>
</dbReference>
<dbReference type="PROSITE" id="PS50262">
    <property type="entry name" value="G_PROTEIN_RECEP_F1_2"/>
    <property type="match status" value="1"/>
</dbReference>
<keyword evidence="7" id="KW-0675">Receptor</keyword>
<evidence type="ECO:0000256" key="5">
    <source>
        <dbReference type="ARBA" id="ARBA00023136"/>
    </source>
</evidence>
<evidence type="ECO:0000256" key="1">
    <source>
        <dbReference type="ARBA" id="ARBA00004141"/>
    </source>
</evidence>
<dbReference type="AlphaFoldDB" id="A0ABD0WWN3"/>
<protein>
    <recommendedName>
        <fullName evidence="11">G-protein coupled receptors family 1 profile domain-containing protein</fullName>
    </recommendedName>
</protein>
<dbReference type="Gene3D" id="1.20.1070.10">
    <property type="entry name" value="Rhodopsin 7-helix transmembrane proteins"/>
    <property type="match status" value="1"/>
</dbReference>
<gene>
    <name evidence="12" type="ORF">UPYG_G00303930</name>
</gene>
<feature type="transmembrane region" description="Helical" evidence="10">
    <location>
        <begin position="147"/>
        <end position="165"/>
    </location>
</feature>
<feature type="transmembrane region" description="Helical" evidence="10">
    <location>
        <begin position="234"/>
        <end position="254"/>
    </location>
</feature>
<name>A0ABD0WWN3_UMBPY</name>
<proteinExistence type="predicted"/>
<keyword evidence="6" id="KW-1015">Disulfide bond</keyword>
<comment type="caution">
    <text evidence="12">The sequence shown here is derived from an EMBL/GenBank/DDBJ whole genome shotgun (WGS) entry which is preliminary data.</text>
</comment>